<evidence type="ECO:0000256" key="1">
    <source>
        <dbReference type="SAM" id="MobiDB-lite"/>
    </source>
</evidence>
<protein>
    <submittedName>
        <fullName evidence="2">Uncharacterized protein</fullName>
    </submittedName>
</protein>
<sequence>MLPRCSIPGPPSDDCEAGAELDASVVDDAELGRVEHGEIGDGPVVVRVGWNDEQDGAEVADEGLAGEQGLADDEKVLEVDDGTLYGRDFGSRYSRSSPSSLTNFRCPPLPSLPTTVDDENALAAAAAEEEVLRPLLVVKDHRNNVLSVDSKHDDLYCSHIDPVLHAHDRARDHGHDLQGPAANAETVATTSTSSTSSSSTVEVDAAEDDAPHNDHGLMLSDGDGEIHDSSQQHWQHC</sequence>
<evidence type="ECO:0000313" key="3">
    <source>
        <dbReference type="Proteomes" id="UP001437256"/>
    </source>
</evidence>
<feature type="region of interest" description="Disordered" evidence="1">
    <location>
        <begin position="171"/>
        <end position="237"/>
    </location>
</feature>
<feature type="compositionally biased region" description="Low complexity" evidence="1">
    <location>
        <begin position="181"/>
        <end position="203"/>
    </location>
</feature>
<reference evidence="2 3" key="1">
    <citation type="submission" date="2024-05" db="EMBL/GenBank/DDBJ databases">
        <title>A draft genome resource for the thread blight pathogen Marasmius tenuissimus strain MS-2.</title>
        <authorList>
            <person name="Yulfo-Soto G.E."/>
            <person name="Baruah I.K."/>
            <person name="Amoako-Attah I."/>
            <person name="Bukari Y."/>
            <person name="Meinhardt L.W."/>
            <person name="Bailey B.A."/>
            <person name="Cohen S.P."/>
        </authorList>
    </citation>
    <scope>NUCLEOTIDE SEQUENCE [LARGE SCALE GENOMIC DNA]</scope>
    <source>
        <strain evidence="2 3">MS-2</strain>
    </source>
</reference>
<gene>
    <name evidence="2" type="ORF">AAF712_006928</name>
</gene>
<keyword evidence="3" id="KW-1185">Reference proteome</keyword>
<proteinExistence type="predicted"/>
<evidence type="ECO:0000313" key="2">
    <source>
        <dbReference type="EMBL" id="KAL0066096.1"/>
    </source>
</evidence>
<organism evidence="2 3">
    <name type="scientific">Marasmius tenuissimus</name>
    <dbReference type="NCBI Taxonomy" id="585030"/>
    <lineage>
        <taxon>Eukaryota</taxon>
        <taxon>Fungi</taxon>
        <taxon>Dikarya</taxon>
        <taxon>Basidiomycota</taxon>
        <taxon>Agaricomycotina</taxon>
        <taxon>Agaricomycetes</taxon>
        <taxon>Agaricomycetidae</taxon>
        <taxon>Agaricales</taxon>
        <taxon>Marasmiineae</taxon>
        <taxon>Marasmiaceae</taxon>
        <taxon>Marasmius</taxon>
    </lineage>
</organism>
<accession>A0ABR2ZWJ0</accession>
<dbReference type="Proteomes" id="UP001437256">
    <property type="component" value="Unassembled WGS sequence"/>
</dbReference>
<name>A0ABR2ZWJ0_9AGAR</name>
<comment type="caution">
    <text evidence="2">The sequence shown here is derived from an EMBL/GenBank/DDBJ whole genome shotgun (WGS) entry which is preliminary data.</text>
</comment>
<dbReference type="EMBL" id="JBBXMP010000039">
    <property type="protein sequence ID" value="KAL0066096.1"/>
    <property type="molecule type" value="Genomic_DNA"/>
</dbReference>